<feature type="transmembrane region" description="Helical" evidence="8">
    <location>
        <begin position="334"/>
        <end position="354"/>
    </location>
</feature>
<dbReference type="NCBIfam" id="TIGR00383">
    <property type="entry name" value="corA"/>
    <property type="match status" value="1"/>
</dbReference>
<dbReference type="Pfam" id="PF01544">
    <property type="entry name" value="CorA"/>
    <property type="match status" value="1"/>
</dbReference>
<proteinExistence type="inferred from homology"/>
<dbReference type="AlphaFoldDB" id="A0A517RD88"/>
<dbReference type="Proteomes" id="UP000317171">
    <property type="component" value="Chromosome"/>
</dbReference>
<comment type="subcellular location">
    <subcellularLocation>
        <location evidence="1">Cell membrane</location>
        <topology evidence="1">Multi-pass membrane protein</topology>
    </subcellularLocation>
    <subcellularLocation>
        <location evidence="8">Membrane</location>
        <topology evidence="8">Multi-pass membrane protein</topology>
    </subcellularLocation>
</comment>
<dbReference type="EMBL" id="CP036269">
    <property type="protein sequence ID" value="QDT41804.1"/>
    <property type="molecule type" value="Genomic_DNA"/>
</dbReference>
<dbReference type="CDD" id="cd12828">
    <property type="entry name" value="TmCorA-like_1"/>
    <property type="match status" value="1"/>
</dbReference>
<dbReference type="InterPro" id="IPR045863">
    <property type="entry name" value="CorA_TM1_TM2"/>
</dbReference>
<name>A0A517RD88_9PLAN</name>
<sequence>MIDSYSGASKKAGMPPGSLIHIGNVQEEDSRISVIDYGRDDLEEPVVETVEELLKFREKESITWVCLEGLKEVEIVELIGQYFDIHPLVLEDILNTHQRPKFEEYDDYLYIVLKGLSLKPDENSDHGGFSVIYEQISILVLEDFVFTFKEKKDELFLPLIQRIRTSNGRVRSMGPDYLAYAILDSIVDQNFVLLDSMDESIDAIEEELLTNPTADTLIGIQRLKRELIDVRRSVAPLRELLSSILRSDTKLIGEKTQIYFRDVYDHVLRITESTDSYRDMLASLLDIYVSSVSNKMNEIMKLLTVFASIFIPLSFIAGIYGMNFENMPELKWQWGYPAIWGVFIALPTVLLIYFKKKKWL</sequence>
<evidence type="ECO:0000256" key="1">
    <source>
        <dbReference type="ARBA" id="ARBA00004651"/>
    </source>
</evidence>
<evidence type="ECO:0000256" key="8">
    <source>
        <dbReference type="RuleBase" id="RU362010"/>
    </source>
</evidence>
<comment type="similarity">
    <text evidence="2 8">Belongs to the CorA metal ion transporter (MIT) (TC 1.A.35) family.</text>
</comment>
<keyword evidence="3 8" id="KW-0813">Transport</keyword>
<keyword evidence="4 8" id="KW-1003">Cell membrane</keyword>
<evidence type="ECO:0000313" key="10">
    <source>
        <dbReference type="Proteomes" id="UP000317171"/>
    </source>
</evidence>
<evidence type="ECO:0000256" key="5">
    <source>
        <dbReference type="ARBA" id="ARBA00022692"/>
    </source>
</evidence>
<evidence type="ECO:0000256" key="6">
    <source>
        <dbReference type="ARBA" id="ARBA00022989"/>
    </source>
</evidence>
<dbReference type="GO" id="GO:0015095">
    <property type="term" value="F:magnesium ion transmembrane transporter activity"/>
    <property type="evidence" value="ECO:0007669"/>
    <property type="project" value="UniProtKB-UniRule"/>
</dbReference>
<dbReference type="PANTHER" id="PTHR46494:SF1">
    <property type="entry name" value="CORA FAMILY METAL ION TRANSPORTER (EUROFUNG)"/>
    <property type="match status" value="1"/>
</dbReference>
<evidence type="ECO:0000256" key="7">
    <source>
        <dbReference type="ARBA" id="ARBA00023136"/>
    </source>
</evidence>
<evidence type="ECO:0000256" key="2">
    <source>
        <dbReference type="ARBA" id="ARBA00009765"/>
    </source>
</evidence>
<feature type="transmembrane region" description="Helical" evidence="8">
    <location>
        <begin position="302"/>
        <end position="322"/>
    </location>
</feature>
<evidence type="ECO:0000256" key="3">
    <source>
        <dbReference type="ARBA" id="ARBA00022448"/>
    </source>
</evidence>
<dbReference type="KEGG" id="gaz:Pan241w_18680"/>
<accession>A0A517RD88</accession>
<dbReference type="InterPro" id="IPR004488">
    <property type="entry name" value="Mg/Co-transport_prot_CorA"/>
</dbReference>
<gene>
    <name evidence="8 9" type="primary">corA</name>
    <name evidence="9" type="ORF">Pan241w_18680</name>
</gene>
<keyword evidence="6 8" id="KW-1133">Transmembrane helix</keyword>
<dbReference type="Gene3D" id="3.30.460.20">
    <property type="entry name" value="CorA soluble domain-like"/>
    <property type="match status" value="1"/>
</dbReference>
<dbReference type="SUPFAM" id="SSF144083">
    <property type="entry name" value="Magnesium transport protein CorA, transmembrane region"/>
    <property type="match status" value="1"/>
</dbReference>
<evidence type="ECO:0000313" key="9">
    <source>
        <dbReference type="EMBL" id="QDT41804.1"/>
    </source>
</evidence>
<dbReference type="RefSeq" id="WP_145213982.1">
    <property type="nucleotide sequence ID" value="NZ_CP036269.1"/>
</dbReference>
<keyword evidence="5 8" id="KW-0812">Transmembrane</keyword>
<keyword evidence="7 8" id="KW-0472">Membrane</keyword>
<keyword evidence="10" id="KW-1185">Reference proteome</keyword>
<organism evidence="9 10">
    <name type="scientific">Gimesia alba</name>
    <dbReference type="NCBI Taxonomy" id="2527973"/>
    <lineage>
        <taxon>Bacteria</taxon>
        <taxon>Pseudomonadati</taxon>
        <taxon>Planctomycetota</taxon>
        <taxon>Planctomycetia</taxon>
        <taxon>Planctomycetales</taxon>
        <taxon>Planctomycetaceae</taxon>
        <taxon>Gimesia</taxon>
    </lineage>
</organism>
<dbReference type="FunFam" id="1.20.58.340:FF:000012">
    <property type="entry name" value="Magnesium transport protein CorA"/>
    <property type="match status" value="1"/>
</dbReference>
<keyword evidence="8" id="KW-0460">Magnesium</keyword>
<evidence type="ECO:0000256" key="4">
    <source>
        <dbReference type="ARBA" id="ARBA00022475"/>
    </source>
</evidence>
<dbReference type="Gene3D" id="1.20.58.340">
    <property type="entry name" value="Magnesium transport protein CorA, transmembrane region"/>
    <property type="match status" value="2"/>
</dbReference>
<dbReference type="GO" id="GO:0005886">
    <property type="term" value="C:plasma membrane"/>
    <property type="evidence" value="ECO:0007669"/>
    <property type="project" value="UniProtKB-SubCell"/>
</dbReference>
<dbReference type="GO" id="GO:0015087">
    <property type="term" value="F:cobalt ion transmembrane transporter activity"/>
    <property type="evidence" value="ECO:0007669"/>
    <property type="project" value="UniProtKB-UniRule"/>
</dbReference>
<dbReference type="GO" id="GO:0050897">
    <property type="term" value="F:cobalt ion binding"/>
    <property type="evidence" value="ECO:0007669"/>
    <property type="project" value="TreeGrafter"/>
</dbReference>
<keyword evidence="8" id="KW-0406">Ion transport</keyword>
<dbReference type="InterPro" id="IPR002523">
    <property type="entry name" value="MgTranspt_CorA/ZnTranspt_ZntB"/>
</dbReference>
<dbReference type="InterPro" id="IPR045861">
    <property type="entry name" value="CorA_cytoplasmic_dom"/>
</dbReference>
<dbReference type="PANTHER" id="PTHR46494">
    <property type="entry name" value="CORA FAMILY METAL ION TRANSPORTER (EUROFUNG)"/>
    <property type="match status" value="1"/>
</dbReference>
<dbReference type="OrthoDB" id="9803416at2"/>
<protein>
    <recommendedName>
        <fullName evidence="8">Magnesium transport protein CorA</fullName>
    </recommendedName>
</protein>
<dbReference type="SUPFAM" id="SSF143865">
    <property type="entry name" value="CorA soluble domain-like"/>
    <property type="match status" value="1"/>
</dbReference>
<comment type="function">
    <text evidence="8">Mediates influx of magnesium ions.</text>
</comment>
<reference evidence="9 10" key="1">
    <citation type="submission" date="2019-02" db="EMBL/GenBank/DDBJ databases">
        <title>Deep-cultivation of Planctomycetes and their phenomic and genomic characterization uncovers novel biology.</title>
        <authorList>
            <person name="Wiegand S."/>
            <person name="Jogler M."/>
            <person name="Boedeker C."/>
            <person name="Pinto D."/>
            <person name="Vollmers J."/>
            <person name="Rivas-Marin E."/>
            <person name="Kohn T."/>
            <person name="Peeters S.H."/>
            <person name="Heuer A."/>
            <person name="Rast P."/>
            <person name="Oberbeckmann S."/>
            <person name="Bunk B."/>
            <person name="Jeske O."/>
            <person name="Meyerdierks A."/>
            <person name="Storesund J.E."/>
            <person name="Kallscheuer N."/>
            <person name="Luecker S."/>
            <person name="Lage O.M."/>
            <person name="Pohl T."/>
            <person name="Merkel B.J."/>
            <person name="Hornburger P."/>
            <person name="Mueller R.-W."/>
            <person name="Bruemmer F."/>
            <person name="Labrenz M."/>
            <person name="Spormann A.M."/>
            <person name="Op den Camp H."/>
            <person name="Overmann J."/>
            <person name="Amann R."/>
            <person name="Jetten M.S.M."/>
            <person name="Mascher T."/>
            <person name="Medema M.H."/>
            <person name="Devos D.P."/>
            <person name="Kaster A.-K."/>
            <person name="Ovreas L."/>
            <person name="Rohde M."/>
            <person name="Galperin M.Y."/>
            <person name="Jogler C."/>
        </authorList>
    </citation>
    <scope>NUCLEOTIDE SEQUENCE [LARGE SCALE GENOMIC DNA]</scope>
    <source>
        <strain evidence="9 10">Pan241w</strain>
    </source>
</reference>
<dbReference type="GO" id="GO:0000287">
    <property type="term" value="F:magnesium ion binding"/>
    <property type="evidence" value="ECO:0007669"/>
    <property type="project" value="TreeGrafter"/>
</dbReference>